<comment type="subunit">
    <text evidence="13">Homodimer.</text>
</comment>
<name>A0A9D1NF30_9FIRM</name>
<dbReference type="InterPro" id="IPR004154">
    <property type="entry name" value="Anticodon-bd"/>
</dbReference>
<dbReference type="FunFam" id="3.40.50.800:FF:000001">
    <property type="entry name" value="Threonine--tRNA ligase"/>
    <property type="match status" value="1"/>
</dbReference>
<gene>
    <name evidence="13 15" type="primary">thrS</name>
    <name evidence="15" type="ORF">IAA62_02370</name>
</gene>
<dbReference type="GO" id="GO:0000049">
    <property type="term" value="F:tRNA binding"/>
    <property type="evidence" value="ECO:0007669"/>
    <property type="project" value="UniProtKB-KW"/>
</dbReference>
<dbReference type="AlphaFoldDB" id="A0A9D1NF30"/>
<keyword evidence="8 13" id="KW-0067">ATP-binding</keyword>
<dbReference type="FunFam" id="3.30.930.10:FF:000002">
    <property type="entry name" value="Threonine--tRNA ligase"/>
    <property type="match status" value="1"/>
</dbReference>
<comment type="similarity">
    <text evidence="1 13">Belongs to the class-II aminoacyl-tRNA synthetase family.</text>
</comment>
<comment type="cofactor">
    <cofactor evidence="13">
        <name>Zn(2+)</name>
        <dbReference type="ChEBI" id="CHEBI:29105"/>
    </cofactor>
    <text evidence="13">Binds 1 zinc ion per subunit.</text>
</comment>
<dbReference type="Gene3D" id="3.30.930.10">
    <property type="entry name" value="Bira Bifunctional Protein, Domain 2"/>
    <property type="match status" value="1"/>
</dbReference>
<dbReference type="InterPro" id="IPR045864">
    <property type="entry name" value="aa-tRNA-synth_II/BPL/LPL"/>
</dbReference>
<dbReference type="Pfam" id="PF07973">
    <property type="entry name" value="tRNA_SAD"/>
    <property type="match status" value="1"/>
</dbReference>
<dbReference type="GO" id="GO:0006435">
    <property type="term" value="P:threonyl-tRNA aminoacylation"/>
    <property type="evidence" value="ECO:0007669"/>
    <property type="project" value="UniProtKB-UniRule"/>
</dbReference>
<keyword evidence="4 13" id="KW-0436">Ligase</keyword>
<dbReference type="PROSITE" id="PS50862">
    <property type="entry name" value="AA_TRNA_LIGASE_II"/>
    <property type="match status" value="1"/>
</dbReference>
<dbReference type="InterPro" id="IPR047246">
    <property type="entry name" value="ThrRS_anticodon"/>
</dbReference>
<evidence type="ECO:0000256" key="12">
    <source>
        <dbReference type="ARBA" id="ARBA00049515"/>
    </source>
</evidence>
<dbReference type="Pfam" id="PF00587">
    <property type="entry name" value="tRNA-synt_2b"/>
    <property type="match status" value="1"/>
</dbReference>
<evidence type="ECO:0000256" key="4">
    <source>
        <dbReference type="ARBA" id="ARBA00022598"/>
    </source>
</evidence>
<evidence type="ECO:0000313" key="15">
    <source>
        <dbReference type="EMBL" id="HIV01381.1"/>
    </source>
</evidence>
<dbReference type="Pfam" id="PF03129">
    <property type="entry name" value="HGTP_anticodon"/>
    <property type="match status" value="1"/>
</dbReference>
<dbReference type="GO" id="GO:0005737">
    <property type="term" value="C:cytoplasm"/>
    <property type="evidence" value="ECO:0007669"/>
    <property type="project" value="UniProtKB-SubCell"/>
</dbReference>
<reference evidence="15" key="2">
    <citation type="journal article" date="2021" name="PeerJ">
        <title>Extensive microbial diversity within the chicken gut microbiome revealed by metagenomics and culture.</title>
        <authorList>
            <person name="Gilroy R."/>
            <person name="Ravi A."/>
            <person name="Getino M."/>
            <person name="Pursley I."/>
            <person name="Horton D.L."/>
            <person name="Alikhan N.F."/>
            <person name="Baker D."/>
            <person name="Gharbi K."/>
            <person name="Hall N."/>
            <person name="Watson M."/>
            <person name="Adriaenssens E.M."/>
            <person name="Foster-Nyarko E."/>
            <person name="Jarju S."/>
            <person name="Secka A."/>
            <person name="Antonio M."/>
            <person name="Oren A."/>
            <person name="Chaudhuri R.R."/>
            <person name="La Ragione R."/>
            <person name="Hildebrand F."/>
            <person name="Pallen M.J."/>
        </authorList>
    </citation>
    <scope>NUCLEOTIDE SEQUENCE</scope>
    <source>
        <strain evidence="15">CHK186-9395</strain>
    </source>
</reference>
<dbReference type="InterPro" id="IPR002314">
    <property type="entry name" value="aa-tRNA-synt_IIb"/>
</dbReference>
<dbReference type="GO" id="GO:0005524">
    <property type="term" value="F:ATP binding"/>
    <property type="evidence" value="ECO:0007669"/>
    <property type="project" value="UniProtKB-UniRule"/>
</dbReference>
<evidence type="ECO:0000259" key="14">
    <source>
        <dbReference type="PROSITE" id="PS50862"/>
    </source>
</evidence>
<evidence type="ECO:0000256" key="3">
    <source>
        <dbReference type="ARBA" id="ARBA00022555"/>
    </source>
</evidence>
<evidence type="ECO:0000256" key="1">
    <source>
        <dbReference type="ARBA" id="ARBA00008226"/>
    </source>
</evidence>
<dbReference type="GO" id="GO:0046872">
    <property type="term" value="F:metal ion binding"/>
    <property type="evidence" value="ECO:0007669"/>
    <property type="project" value="UniProtKB-KW"/>
</dbReference>
<dbReference type="Proteomes" id="UP000886861">
    <property type="component" value="Unassembled WGS sequence"/>
</dbReference>
<keyword evidence="6 13" id="KW-0547">Nucleotide-binding</keyword>
<dbReference type="PANTHER" id="PTHR11451:SF44">
    <property type="entry name" value="THREONINE--TRNA LIGASE, CHLOROPLASTIC_MITOCHONDRIAL 2"/>
    <property type="match status" value="1"/>
</dbReference>
<keyword evidence="9 13" id="KW-0694">RNA-binding</keyword>
<evidence type="ECO:0000256" key="13">
    <source>
        <dbReference type="HAMAP-Rule" id="MF_00184"/>
    </source>
</evidence>
<comment type="caution">
    <text evidence="13">Lacks conserved residue(s) required for the propagation of feature annotation.</text>
</comment>
<dbReference type="InterPro" id="IPR006195">
    <property type="entry name" value="aa-tRNA-synth_II"/>
</dbReference>
<comment type="catalytic activity">
    <reaction evidence="12 13">
        <text>tRNA(Thr) + L-threonine + ATP = L-threonyl-tRNA(Thr) + AMP + diphosphate + H(+)</text>
        <dbReference type="Rhea" id="RHEA:24624"/>
        <dbReference type="Rhea" id="RHEA-COMP:9670"/>
        <dbReference type="Rhea" id="RHEA-COMP:9704"/>
        <dbReference type="ChEBI" id="CHEBI:15378"/>
        <dbReference type="ChEBI" id="CHEBI:30616"/>
        <dbReference type="ChEBI" id="CHEBI:33019"/>
        <dbReference type="ChEBI" id="CHEBI:57926"/>
        <dbReference type="ChEBI" id="CHEBI:78442"/>
        <dbReference type="ChEBI" id="CHEBI:78534"/>
        <dbReference type="ChEBI" id="CHEBI:456215"/>
        <dbReference type="EC" id="6.1.1.3"/>
    </reaction>
</comment>
<dbReference type="SMART" id="SM00863">
    <property type="entry name" value="tRNA_SAD"/>
    <property type="match status" value="1"/>
</dbReference>
<evidence type="ECO:0000256" key="6">
    <source>
        <dbReference type="ARBA" id="ARBA00022741"/>
    </source>
</evidence>
<dbReference type="Gene3D" id="3.40.50.800">
    <property type="entry name" value="Anticodon-binding domain"/>
    <property type="match status" value="1"/>
</dbReference>
<dbReference type="InterPro" id="IPR033728">
    <property type="entry name" value="ThrRS_core"/>
</dbReference>
<keyword evidence="7 13" id="KW-0862">Zinc</keyword>
<accession>A0A9D1NF30</accession>
<dbReference type="InterPro" id="IPR002320">
    <property type="entry name" value="Thr-tRNA-ligase_IIa"/>
</dbReference>
<dbReference type="GO" id="GO:0140096">
    <property type="term" value="F:catalytic activity, acting on a protein"/>
    <property type="evidence" value="ECO:0007669"/>
    <property type="project" value="UniProtKB-ARBA"/>
</dbReference>
<feature type="binding site" evidence="13">
    <location>
        <position position="279"/>
    </location>
    <ligand>
        <name>Zn(2+)</name>
        <dbReference type="ChEBI" id="CHEBI:29105"/>
        <note>catalytic</note>
    </ligand>
</feature>
<dbReference type="GO" id="GO:0016740">
    <property type="term" value="F:transferase activity"/>
    <property type="evidence" value="ECO:0007669"/>
    <property type="project" value="UniProtKB-ARBA"/>
</dbReference>
<keyword evidence="5 13" id="KW-0479">Metal-binding</keyword>
<sequence length="582" mass="67697">MEKVKDEKQELELTMRHTMAHVLAAAIKELYGKDVKFGIGPAIENGFYYDFDLDESILPEHFDKIEEKMKEIIAGNYDMTKKVISKQQALDMFKGQPYKVELINDLPEGEEISIYELGDKFTDLCRGPHVENTKFLRSFAFKINRVSGAYWRGNEKNKMMQRVYVLGFQEKQALKDYVHMLEEAAKRDHRKLGKDLGLYFISDYAKGMPFYEPKGMIIKNELISFWREKHQKAGYVEIETPIAMNRKLWEVSGHWDHYKQNMYTFKVDEEEFAIKPMNCPGGMLYYKENVHSYKDLPLRVGELGKVHRHEASGTLHGLFRVRCFTQDDAHIFMLPSQIEDEIKNVLSLVDDIYSVFGLTYHLELSTMPENHIGDVKDWEVAEAGLKNALDHIGRDYYINEGDGAFYGPKIDIHIKDAIGRTWQCGTIQLDMQLPKRFNLEYIDENGEKKEPVMIHRVIYGSIDRFFGIITENFAGAFPVWLAPVQVKILPISEKFIDKCNEVKAELEKYGIRIEVDDRDEKIGYKIRSAASMKIPYMIIIGEEEINSNTISLRGRRNENVSGLKLEDFIQRIRKEIKDKDLN</sequence>
<dbReference type="Gene3D" id="3.30.54.20">
    <property type="match status" value="1"/>
</dbReference>
<protein>
    <recommendedName>
        <fullName evidence="13">Threonine--tRNA ligase</fullName>
        <ecNumber evidence="13">6.1.1.3</ecNumber>
    </recommendedName>
    <alternativeName>
        <fullName evidence="13">Threonyl-tRNA synthetase</fullName>
        <shortName evidence="13">ThrRS</shortName>
    </alternativeName>
</protein>
<keyword evidence="10 13" id="KW-0648">Protein biosynthesis</keyword>
<evidence type="ECO:0000256" key="10">
    <source>
        <dbReference type="ARBA" id="ARBA00022917"/>
    </source>
</evidence>
<dbReference type="SUPFAM" id="SSF55186">
    <property type="entry name" value="ThrRS/AlaRS common domain"/>
    <property type="match status" value="1"/>
</dbReference>
<dbReference type="InterPro" id="IPR036621">
    <property type="entry name" value="Anticodon-bd_dom_sf"/>
</dbReference>
<keyword evidence="3 13" id="KW-0820">tRNA-binding</keyword>
<evidence type="ECO:0000256" key="9">
    <source>
        <dbReference type="ARBA" id="ARBA00022884"/>
    </source>
</evidence>
<feature type="binding site" evidence="13">
    <location>
        <position position="330"/>
    </location>
    <ligand>
        <name>Zn(2+)</name>
        <dbReference type="ChEBI" id="CHEBI:29105"/>
        <note>catalytic</note>
    </ligand>
</feature>
<evidence type="ECO:0000256" key="11">
    <source>
        <dbReference type="ARBA" id="ARBA00023146"/>
    </source>
</evidence>
<evidence type="ECO:0000256" key="5">
    <source>
        <dbReference type="ARBA" id="ARBA00022723"/>
    </source>
</evidence>
<evidence type="ECO:0000313" key="16">
    <source>
        <dbReference type="Proteomes" id="UP000886861"/>
    </source>
</evidence>
<dbReference type="PRINTS" id="PR01047">
    <property type="entry name" value="TRNASYNTHTHR"/>
</dbReference>
<comment type="subcellular location">
    <subcellularLocation>
        <location evidence="13">Cytoplasm</location>
    </subcellularLocation>
</comment>
<dbReference type="InterPro" id="IPR012947">
    <property type="entry name" value="tRNA_SAD"/>
</dbReference>
<dbReference type="SUPFAM" id="SSF52954">
    <property type="entry name" value="Class II aaRS ABD-related"/>
    <property type="match status" value="1"/>
</dbReference>
<dbReference type="SUPFAM" id="SSF55681">
    <property type="entry name" value="Class II aaRS and biotin synthetases"/>
    <property type="match status" value="1"/>
</dbReference>
<reference evidence="15" key="1">
    <citation type="submission" date="2020-10" db="EMBL/GenBank/DDBJ databases">
        <authorList>
            <person name="Gilroy R."/>
        </authorList>
    </citation>
    <scope>NUCLEOTIDE SEQUENCE</scope>
    <source>
        <strain evidence="15">CHK186-9395</strain>
    </source>
</reference>
<keyword evidence="11 13" id="KW-0030">Aminoacyl-tRNA synthetase</keyword>
<feature type="binding site" evidence="13">
    <location>
        <position position="455"/>
    </location>
    <ligand>
        <name>Zn(2+)</name>
        <dbReference type="ChEBI" id="CHEBI:29105"/>
        <note>catalytic</note>
    </ligand>
</feature>
<evidence type="ECO:0000256" key="7">
    <source>
        <dbReference type="ARBA" id="ARBA00022833"/>
    </source>
</evidence>
<keyword evidence="2 13" id="KW-0963">Cytoplasm</keyword>
<dbReference type="FunFam" id="3.30.54.20:FF:000002">
    <property type="entry name" value="Threonine--tRNA ligase"/>
    <property type="match status" value="1"/>
</dbReference>
<evidence type="ECO:0000256" key="2">
    <source>
        <dbReference type="ARBA" id="ARBA00022490"/>
    </source>
</evidence>
<dbReference type="NCBIfam" id="TIGR00418">
    <property type="entry name" value="thrS"/>
    <property type="match status" value="1"/>
</dbReference>
<organism evidence="15 16">
    <name type="scientific">Candidatus Caccopulliclostridium gallistercoris</name>
    <dbReference type="NCBI Taxonomy" id="2840719"/>
    <lineage>
        <taxon>Bacteria</taxon>
        <taxon>Bacillati</taxon>
        <taxon>Bacillota</taxon>
        <taxon>Clostridia</taxon>
        <taxon>Candidatus Caccopulliclostridium</taxon>
    </lineage>
</organism>
<evidence type="ECO:0000256" key="8">
    <source>
        <dbReference type="ARBA" id="ARBA00022840"/>
    </source>
</evidence>
<dbReference type="EC" id="6.1.1.3" evidence="13"/>
<dbReference type="PANTHER" id="PTHR11451">
    <property type="entry name" value="THREONINE-TRNA LIGASE"/>
    <property type="match status" value="1"/>
</dbReference>
<proteinExistence type="inferred from homology"/>
<dbReference type="Gene3D" id="3.30.980.10">
    <property type="entry name" value="Threonyl-trna Synthetase, Chain A, domain 2"/>
    <property type="match status" value="1"/>
</dbReference>
<dbReference type="FunFam" id="3.30.980.10:FF:000005">
    <property type="entry name" value="Threonyl-tRNA synthetase, mitochondrial"/>
    <property type="match status" value="1"/>
</dbReference>
<dbReference type="GO" id="GO:0004829">
    <property type="term" value="F:threonine-tRNA ligase activity"/>
    <property type="evidence" value="ECO:0007669"/>
    <property type="project" value="UniProtKB-UniRule"/>
</dbReference>
<dbReference type="EMBL" id="DVOJ01000007">
    <property type="protein sequence ID" value="HIV01381.1"/>
    <property type="molecule type" value="Genomic_DNA"/>
</dbReference>
<comment type="caution">
    <text evidence="15">The sequence shown here is derived from an EMBL/GenBank/DDBJ whole genome shotgun (WGS) entry which is preliminary data.</text>
</comment>
<dbReference type="CDD" id="cd00771">
    <property type="entry name" value="ThrRS_core"/>
    <property type="match status" value="1"/>
</dbReference>
<dbReference type="HAMAP" id="MF_00184">
    <property type="entry name" value="Thr_tRNA_synth"/>
    <property type="match status" value="1"/>
</dbReference>
<dbReference type="InterPro" id="IPR018163">
    <property type="entry name" value="Thr/Ala-tRNA-synth_IIc_edit"/>
</dbReference>
<dbReference type="CDD" id="cd00860">
    <property type="entry name" value="ThrRS_anticodon"/>
    <property type="match status" value="1"/>
</dbReference>
<feature type="domain" description="Aminoacyl-transfer RNA synthetases class-II family profile" evidence="14">
    <location>
        <begin position="213"/>
        <end position="478"/>
    </location>
</feature>